<name>A0A0S4WMH2_RALSL</name>
<organism evidence="2">
    <name type="scientific">Ralstonia solanacearum</name>
    <name type="common">Pseudomonas solanacearum</name>
    <dbReference type="NCBI Taxonomy" id="305"/>
    <lineage>
        <taxon>Bacteria</taxon>
        <taxon>Pseudomonadati</taxon>
        <taxon>Pseudomonadota</taxon>
        <taxon>Betaproteobacteria</taxon>
        <taxon>Burkholderiales</taxon>
        <taxon>Burkholderiaceae</taxon>
        <taxon>Ralstonia</taxon>
        <taxon>Ralstonia solanacearum species complex</taxon>
    </lineage>
</organism>
<reference evidence="2" key="1">
    <citation type="submission" date="2015-10" db="EMBL/GenBank/DDBJ databases">
        <authorList>
            <person name="Gilbert D.G."/>
        </authorList>
    </citation>
    <scope>NUCLEOTIDE SEQUENCE</scope>
    <source>
        <strain evidence="2">Phyl III-seqv23</strain>
    </source>
</reference>
<gene>
    <name evidence="2" type="ORF">TO10_v1_1070002</name>
</gene>
<evidence type="ECO:0000256" key="1">
    <source>
        <dbReference type="SAM" id="MobiDB-lite"/>
    </source>
</evidence>
<sequence length="334" mass="35003">MLQPRHHVLDEGTRRFCVDRVAKGAQASHSGGSPMSQRECAGFNWPPASIPAQEPVSISPQAVCRAGPGSNVNACSLSGLPRVCSARCARNSGEPLAECQSLAFGVAQPETNAAVFRLLSLLPAALLPFCAGVPAIGVGQPANDAQPGRRSVPCDGPPFGPSCWQGVGQPAMCATKLKSVRLAPIFAPFAIDLSFRATNCSGVPPASRAVGVGHPVEPVPDVRGTDARRRKRDRPEGVTHSFHVILYKVDPSVRVVARNLLSKNNCRSALADEVVPGWPQVPLVSKRKSFACLGERLARTGSCPHGAVIGPTCAAQCQRPGADTSEEVVLLVAP</sequence>
<proteinExistence type="predicted"/>
<accession>A0A0S4WMH2</accession>
<dbReference type="AntiFam" id="ANF00163">
    <property type="entry name" value="Shadow ORF (opposite pspPIM)"/>
</dbReference>
<feature type="compositionally biased region" description="Basic and acidic residues" evidence="1">
    <location>
        <begin position="223"/>
        <end position="235"/>
    </location>
</feature>
<dbReference type="EMBL" id="LN899827">
    <property type="protein sequence ID" value="CUV47746.1"/>
    <property type="molecule type" value="Genomic_DNA"/>
</dbReference>
<evidence type="ECO:0000313" key="2">
    <source>
        <dbReference type="EMBL" id="CUV47746.1"/>
    </source>
</evidence>
<dbReference type="AlphaFoldDB" id="A0A0S4WMH2"/>
<feature type="region of interest" description="Disordered" evidence="1">
    <location>
        <begin position="211"/>
        <end position="235"/>
    </location>
</feature>
<protein>
    <submittedName>
        <fullName evidence="2">Uncharacterized protein</fullName>
    </submittedName>
</protein>